<accession>A0A1B1Y879</accession>
<dbReference type="OrthoDB" id="1203282at2"/>
<proteinExistence type="inferred from homology"/>
<name>A0A1B1Y879_9FLAO</name>
<keyword evidence="2 4" id="KW-0378">Hydrolase</keyword>
<keyword evidence="7" id="KW-1185">Reference proteome</keyword>
<dbReference type="Proteomes" id="UP000092967">
    <property type="component" value="Chromosome"/>
</dbReference>
<dbReference type="EMBL" id="CP014224">
    <property type="protein sequence ID" value="ANW96981.1"/>
    <property type="molecule type" value="Genomic_DNA"/>
</dbReference>
<keyword evidence="1" id="KW-0732">Signal</keyword>
<dbReference type="KEGG" id="wfu:AXE80_12130"/>
<dbReference type="RefSeq" id="WP_068827706.1">
    <property type="nucleotide sequence ID" value="NZ_CP014224.1"/>
</dbReference>
<dbReference type="Gene3D" id="3.20.20.80">
    <property type="entry name" value="Glycosidases"/>
    <property type="match status" value="1"/>
</dbReference>
<dbReference type="InterPro" id="IPR018087">
    <property type="entry name" value="Glyco_hydro_5_CS"/>
</dbReference>
<evidence type="ECO:0000259" key="5">
    <source>
        <dbReference type="Pfam" id="PF00150"/>
    </source>
</evidence>
<evidence type="ECO:0000313" key="6">
    <source>
        <dbReference type="EMBL" id="ANW96981.1"/>
    </source>
</evidence>
<gene>
    <name evidence="6" type="ORF">AXE80_12130</name>
</gene>
<dbReference type="PANTHER" id="PTHR31297:SF17">
    <property type="entry name" value="ENDOGLUCANASE"/>
    <property type="match status" value="1"/>
</dbReference>
<evidence type="ECO:0000256" key="3">
    <source>
        <dbReference type="ARBA" id="ARBA00023295"/>
    </source>
</evidence>
<sequence>MNTFKLATVIVLTFVFISCKKASMDDIGNNTPPVEEDVNPIVPPEGVLLPNQLIAKMRRGINLGNTFESWKKTDDESFTGSGYLDIDGYNLWREPFGTNYFTEVANAGFTNVRIPVNFNNYTKPHWNNIPDEATIDSFKIQGAFLNYLETYIDAALAAGLVVVLDTHHEDWIVKMTDADETVYYTNDSKELEKRKLRFKAIWTIISERFKNKSDDLVFEIINEPYFHLTVGDMDEINEFTLDIIRKTNPTRKVIVVGGNSNPSGAASNAHIATQNLDSDFLKSDPYLIATFHYYKPFKFTSSGRLQYTDNDWGTAADKEELAANFKELSTWAKQNNIPIYLGEFGADNVNGTIYGSLDKSGNYKNSDTDGKDDTEGGPDATSREAYYRYIAEKCEEYGYSYAVWCTGRKGGKSIYLEESKDLGKRTDDGFIPEILNALMLK</sequence>
<evidence type="ECO:0000256" key="1">
    <source>
        <dbReference type="ARBA" id="ARBA00022729"/>
    </source>
</evidence>
<dbReference type="InterPro" id="IPR050386">
    <property type="entry name" value="Glycosyl_hydrolase_5"/>
</dbReference>
<dbReference type="GO" id="GO:0008422">
    <property type="term" value="F:beta-glucosidase activity"/>
    <property type="evidence" value="ECO:0007669"/>
    <property type="project" value="TreeGrafter"/>
</dbReference>
<dbReference type="PANTHER" id="PTHR31297">
    <property type="entry name" value="GLUCAN ENDO-1,6-BETA-GLUCOSIDASE B"/>
    <property type="match status" value="1"/>
</dbReference>
<dbReference type="InterPro" id="IPR017853">
    <property type="entry name" value="GH"/>
</dbReference>
<dbReference type="STRING" id="1790137.AXE80_12130"/>
<dbReference type="PROSITE" id="PS00659">
    <property type="entry name" value="GLYCOSYL_HYDROL_F5"/>
    <property type="match status" value="1"/>
</dbReference>
<dbReference type="InterPro" id="IPR001547">
    <property type="entry name" value="Glyco_hydro_5"/>
</dbReference>
<protein>
    <recommendedName>
        <fullName evidence="5">Glycoside hydrolase family 5 domain-containing protein</fullName>
    </recommendedName>
</protein>
<organism evidence="6 7">
    <name type="scientific">Wenyingzhuangia fucanilytica</name>
    <dbReference type="NCBI Taxonomy" id="1790137"/>
    <lineage>
        <taxon>Bacteria</taxon>
        <taxon>Pseudomonadati</taxon>
        <taxon>Bacteroidota</taxon>
        <taxon>Flavobacteriia</taxon>
        <taxon>Flavobacteriales</taxon>
        <taxon>Flavobacteriaceae</taxon>
        <taxon>Wenyingzhuangia</taxon>
    </lineage>
</organism>
<evidence type="ECO:0000256" key="4">
    <source>
        <dbReference type="RuleBase" id="RU361153"/>
    </source>
</evidence>
<dbReference type="GO" id="GO:0009986">
    <property type="term" value="C:cell surface"/>
    <property type="evidence" value="ECO:0007669"/>
    <property type="project" value="TreeGrafter"/>
</dbReference>
<comment type="similarity">
    <text evidence="4">Belongs to the glycosyl hydrolase 5 (cellulase A) family.</text>
</comment>
<evidence type="ECO:0000256" key="2">
    <source>
        <dbReference type="ARBA" id="ARBA00022801"/>
    </source>
</evidence>
<dbReference type="GO" id="GO:0009251">
    <property type="term" value="P:glucan catabolic process"/>
    <property type="evidence" value="ECO:0007669"/>
    <property type="project" value="TreeGrafter"/>
</dbReference>
<evidence type="ECO:0000313" key="7">
    <source>
        <dbReference type="Proteomes" id="UP000092967"/>
    </source>
</evidence>
<dbReference type="SUPFAM" id="SSF51445">
    <property type="entry name" value="(Trans)glycosidases"/>
    <property type="match status" value="1"/>
</dbReference>
<dbReference type="GO" id="GO:0005576">
    <property type="term" value="C:extracellular region"/>
    <property type="evidence" value="ECO:0007669"/>
    <property type="project" value="TreeGrafter"/>
</dbReference>
<feature type="domain" description="Glycoside hydrolase family 5" evidence="5">
    <location>
        <begin position="88"/>
        <end position="408"/>
    </location>
</feature>
<keyword evidence="3 4" id="KW-0326">Glycosidase</keyword>
<dbReference type="AlphaFoldDB" id="A0A1B1Y879"/>
<dbReference type="PROSITE" id="PS51257">
    <property type="entry name" value="PROKAR_LIPOPROTEIN"/>
    <property type="match status" value="1"/>
</dbReference>
<reference evidence="6 7" key="1">
    <citation type="submission" date="2016-02" db="EMBL/GenBank/DDBJ databases">
        <authorList>
            <person name="Wen L."/>
            <person name="He K."/>
            <person name="Yang H."/>
        </authorList>
    </citation>
    <scope>NUCLEOTIDE SEQUENCE [LARGE SCALE GENOMIC DNA]</scope>
    <source>
        <strain evidence="6 7">CZ1127</strain>
    </source>
</reference>
<dbReference type="Pfam" id="PF00150">
    <property type="entry name" value="Cellulase"/>
    <property type="match status" value="1"/>
</dbReference>